<proteinExistence type="predicted"/>
<name>A0ACB5RP37_9PEZI</name>
<dbReference type="Proteomes" id="UP001165186">
    <property type="component" value="Unassembled WGS sequence"/>
</dbReference>
<evidence type="ECO:0000313" key="2">
    <source>
        <dbReference type="Proteomes" id="UP001165186"/>
    </source>
</evidence>
<protein>
    <submittedName>
        <fullName evidence="1">C2h2 type zinc finger domain protein</fullName>
    </submittedName>
</protein>
<reference evidence="1" key="1">
    <citation type="submission" date="2024-09" db="EMBL/GenBank/DDBJ databases">
        <title>Draft Genome Sequences of Neofusicoccum parvum.</title>
        <authorList>
            <person name="Ashida A."/>
            <person name="Camagna M."/>
            <person name="Tanaka A."/>
            <person name="Takemoto D."/>
        </authorList>
    </citation>
    <scope>NUCLEOTIDE SEQUENCE</scope>
    <source>
        <strain evidence="1">PPO83</strain>
    </source>
</reference>
<evidence type="ECO:0000313" key="1">
    <source>
        <dbReference type="EMBL" id="GME22277.1"/>
    </source>
</evidence>
<accession>A0ACB5RP37</accession>
<gene>
    <name evidence="1" type="primary">g10144</name>
    <name evidence="1" type="ORF">NpPPO83_00010144</name>
</gene>
<dbReference type="EMBL" id="BSXG01000002">
    <property type="protein sequence ID" value="GME22277.1"/>
    <property type="molecule type" value="Genomic_DNA"/>
</dbReference>
<keyword evidence="2" id="KW-1185">Reference proteome</keyword>
<sequence>MSQNSYQAYPAYEPGPAYFNGSINAPARAFDPRAQAPQPGVKQMEPGMQAILDGAHDARHSISRPFDSYTFPGYEASFHTTSSSLDQGLQALLNGHRPYASREPSVSYANPIANFYNDADGPWNSLRATSQARSSTSNATLTVPVPNLDYNNYRDAPASEISDSGCVADRCKNKDKIWPRLDNFKQHVQRMHQDENMEDMIQRRNSIMEDPQKRILGPISNLIASSINQGAANESLDKAVLRALLELEKNKNIITPANHRRNLSLKEDRSSKNAERPPPGFGGPDGTETTISTAEVLQGLAALSKRIRQSARKPNPIVNSSKHRKRHTRPYGCTFSKCFKKFGSKNDWKRHEGSQHFQVETWRCEHQVSHEAPKCAEIFYESKVFEKHLRDSHRIADQTHIDTELRTRRIGRNGQSRFWCGFCQRIIELKTRFVEAWEERFNHIDEHFKLKRPITEWLDIEANKPKGEVEARMDRIDFDDEDPQPASLNASSEGSEGDPNSPSETGPTGASLRGTAERVDADVMILSLPRKGRKRTREEAEGEEDEPVDGEPRRKSRKVAISSLTRMLPQCDCKQGPFAWSLYQSCLYCDHEFCERCDRRKHESSTEESVDYNLWSHVVSR</sequence>
<comment type="caution">
    <text evidence="1">The sequence shown here is derived from an EMBL/GenBank/DDBJ whole genome shotgun (WGS) entry which is preliminary data.</text>
</comment>
<organism evidence="1 2">
    <name type="scientific">Neofusicoccum parvum</name>
    <dbReference type="NCBI Taxonomy" id="310453"/>
    <lineage>
        <taxon>Eukaryota</taxon>
        <taxon>Fungi</taxon>
        <taxon>Dikarya</taxon>
        <taxon>Ascomycota</taxon>
        <taxon>Pezizomycotina</taxon>
        <taxon>Dothideomycetes</taxon>
        <taxon>Dothideomycetes incertae sedis</taxon>
        <taxon>Botryosphaeriales</taxon>
        <taxon>Botryosphaeriaceae</taxon>
        <taxon>Neofusicoccum</taxon>
    </lineage>
</organism>